<evidence type="ECO:0000259" key="10">
    <source>
        <dbReference type="PROSITE" id="PS51888"/>
    </source>
</evidence>
<name>A0A7M7JAM7_VARDE</name>
<dbReference type="Gene3D" id="2.40.10.10">
    <property type="entry name" value="Trypsin-like serine proteases"/>
    <property type="match status" value="1"/>
</dbReference>
<dbReference type="GO" id="GO:0006508">
    <property type="term" value="P:proteolysis"/>
    <property type="evidence" value="ECO:0007669"/>
    <property type="project" value="UniProtKB-KW"/>
</dbReference>
<feature type="chain" id="PRO_5029945458" description="CLIP domain-containing serine protease" evidence="8">
    <location>
        <begin position="29"/>
        <end position="416"/>
    </location>
</feature>
<protein>
    <recommendedName>
        <fullName evidence="8">CLIP domain-containing serine protease</fullName>
        <ecNumber evidence="7">3.4.21.-</ecNumber>
    </recommendedName>
</protein>
<dbReference type="PROSITE" id="PS00134">
    <property type="entry name" value="TRYPSIN_HIS"/>
    <property type="match status" value="1"/>
</dbReference>
<dbReference type="InterPro" id="IPR033116">
    <property type="entry name" value="TRYPSIN_SER"/>
</dbReference>
<dbReference type="FunFam" id="2.40.10.10:FF:000006">
    <property type="entry name" value="Serine proteinase stubble"/>
    <property type="match status" value="1"/>
</dbReference>
<dbReference type="SMART" id="SM00680">
    <property type="entry name" value="CLIP"/>
    <property type="match status" value="1"/>
</dbReference>
<dbReference type="GeneID" id="111243686"/>
<evidence type="ECO:0000256" key="3">
    <source>
        <dbReference type="ARBA" id="ARBA00022801"/>
    </source>
</evidence>
<keyword evidence="12" id="KW-1185">Reference proteome</keyword>
<dbReference type="InterPro" id="IPR043504">
    <property type="entry name" value="Peptidase_S1_PA_chymotrypsin"/>
</dbReference>
<evidence type="ECO:0000256" key="8">
    <source>
        <dbReference type="RuleBase" id="RU366078"/>
    </source>
</evidence>
<keyword evidence="5" id="KW-1015">Disulfide bond</keyword>
<dbReference type="PROSITE" id="PS50240">
    <property type="entry name" value="TRYPSIN_DOM"/>
    <property type="match status" value="1"/>
</dbReference>
<dbReference type="PROSITE" id="PS51888">
    <property type="entry name" value="CLIP"/>
    <property type="match status" value="1"/>
</dbReference>
<dbReference type="Pfam" id="PF00089">
    <property type="entry name" value="Trypsin"/>
    <property type="match status" value="1"/>
</dbReference>
<dbReference type="KEGG" id="vde:111243686"/>
<sequence>MTFPRVIIMTVFLLSCVFNGKLVQNADAQLAEVSSNSQTGIESKAIRFGGIVFEHEDTSECWTPDQQKGKCILLRECPGLQHVPHRIFLRKYVCGYNGLAPLLCCPKQFQVAGETPPAPPRPTIESTVSPRPIPAGLRARKPTLFPEECGITNATFTRVVGGVDAKIGDWPWQALVLMKNNQNDQFESHCGASLISRKHVLSAAHCFILRPKKVTDRNFLRVRLAEHDLSKTDELPAGITTERSVARLVTHEGFEFGKNTNDIAIIVMDRDVAFNKFIAPVCLPYSTQAIPNNIVDKYVFITGWGRLRYLGRTANVLQQASFPIWDAKRCTDVFKEVNIDHVDPDHFICAGDESGVQDSCQGDSGGPLVRPEGYSPTRFYQVGIVSFGVRCATKGFPGVYTRVTNYLNWINSHVGD</sequence>
<dbReference type="EC" id="3.4.21.-" evidence="7"/>
<dbReference type="GO" id="GO:0004252">
    <property type="term" value="F:serine-type endopeptidase activity"/>
    <property type="evidence" value="ECO:0007669"/>
    <property type="project" value="UniProtKB-UniRule"/>
</dbReference>
<dbReference type="Gene3D" id="3.30.1640.30">
    <property type="match status" value="1"/>
</dbReference>
<evidence type="ECO:0000256" key="4">
    <source>
        <dbReference type="ARBA" id="ARBA00022825"/>
    </source>
</evidence>
<dbReference type="OMA" id="MICATNE"/>
<dbReference type="RefSeq" id="XP_022645342.1">
    <property type="nucleotide sequence ID" value="XM_022789607.1"/>
</dbReference>
<dbReference type="PROSITE" id="PS51257">
    <property type="entry name" value="PROKAR_LIPOPROTEIN"/>
    <property type="match status" value="1"/>
</dbReference>
<feature type="signal peptide" evidence="8">
    <location>
        <begin position="1"/>
        <end position="28"/>
    </location>
</feature>
<organism evidence="11 12">
    <name type="scientific">Varroa destructor</name>
    <name type="common">Honeybee mite</name>
    <dbReference type="NCBI Taxonomy" id="109461"/>
    <lineage>
        <taxon>Eukaryota</taxon>
        <taxon>Metazoa</taxon>
        <taxon>Ecdysozoa</taxon>
        <taxon>Arthropoda</taxon>
        <taxon>Chelicerata</taxon>
        <taxon>Arachnida</taxon>
        <taxon>Acari</taxon>
        <taxon>Parasitiformes</taxon>
        <taxon>Mesostigmata</taxon>
        <taxon>Gamasina</taxon>
        <taxon>Dermanyssoidea</taxon>
        <taxon>Varroidae</taxon>
        <taxon>Varroa</taxon>
    </lineage>
</organism>
<keyword evidence="4 7" id="KW-0720">Serine protease</keyword>
<evidence type="ECO:0000313" key="11">
    <source>
        <dbReference type="EnsemblMetazoa" id="XP_022645342"/>
    </source>
</evidence>
<proteinExistence type="inferred from homology"/>
<dbReference type="PRINTS" id="PR00722">
    <property type="entry name" value="CHYMOTRYPSIN"/>
</dbReference>
<feature type="domain" description="Peptidase S1" evidence="9">
    <location>
        <begin position="159"/>
        <end position="415"/>
    </location>
</feature>
<keyword evidence="3 7" id="KW-0378">Hydrolase</keyword>
<comment type="similarity">
    <text evidence="6 8">Belongs to the peptidase S1 family. CLIP subfamily.</text>
</comment>
<dbReference type="InterPro" id="IPR018114">
    <property type="entry name" value="TRYPSIN_HIS"/>
</dbReference>
<evidence type="ECO:0000259" key="9">
    <source>
        <dbReference type="PROSITE" id="PS50240"/>
    </source>
</evidence>
<keyword evidence="8" id="KW-0964">Secreted</keyword>
<dbReference type="SUPFAM" id="SSF50494">
    <property type="entry name" value="Trypsin-like serine proteases"/>
    <property type="match status" value="1"/>
</dbReference>
<dbReference type="PROSITE" id="PS00135">
    <property type="entry name" value="TRYPSIN_SER"/>
    <property type="match status" value="1"/>
</dbReference>
<dbReference type="InParanoid" id="A0A7M7JAM7"/>
<dbReference type="OrthoDB" id="425190at2759"/>
<dbReference type="InterPro" id="IPR009003">
    <property type="entry name" value="Peptidase_S1_PA"/>
</dbReference>
<evidence type="ECO:0000256" key="5">
    <source>
        <dbReference type="ARBA" id="ARBA00023157"/>
    </source>
</evidence>
<dbReference type="InterPro" id="IPR038565">
    <property type="entry name" value="CLIP_sf"/>
</dbReference>
<comment type="subcellular location">
    <subcellularLocation>
        <location evidence="8">Secreted</location>
    </subcellularLocation>
</comment>
<keyword evidence="2 8" id="KW-0732">Signal</keyword>
<dbReference type="AlphaFoldDB" id="A0A7M7JAM7"/>
<evidence type="ECO:0000313" key="12">
    <source>
        <dbReference type="Proteomes" id="UP000594260"/>
    </source>
</evidence>
<dbReference type="Pfam" id="PF12032">
    <property type="entry name" value="CLIP"/>
    <property type="match status" value="1"/>
</dbReference>
<evidence type="ECO:0000256" key="7">
    <source>
        <dbReference type="RuleBase" id="RU363034"/>
    </source>
</evidence>
<dbReference type="InterPro" id="IPR022700">
    <property type="entry name" value="CLIP"/>
</dbReference>
<dbReference type="CDD" id="cd00190">
    <property type="entry name" value="Tryp_SPc"/>
    <property type="match status" value="1"/>
</dbReference>
<keyword evidence="1 7" id="KW-0645">Protease</keyword>
<reference evidence="11" key="1">
    <citation type="submission" date="2021-01" db="UniProtKB">
        <authorList>
            <consortium name="EnsemblMetazoa"/>
        </authorList>
    </citation>
    <scope>IDENTIFICATION</scope>
</reference>
<dbReference type="SMART" id="SM00020">
    <property type="entry name" value="Tryp_SPc"/>
    <property type="match status" value="1"/>
</dbReference>
<dbReference type="InterPro" id="IPR001254">
    <property type="entry name" value="Trypsin_dom"/>
</dbReference>
<feature type="domain" description="Clip" evidence="10">
    <location>
        <begin position="60"/>
        <end position="105"/>
    </location>
</feature>
<evidence type="ECO:0000256" key="1">
    <source>
        <dbReference type="ARBA" id="ARBA00022670"/>
    </source>
</evidence>
<dbReference type="InterPro" id="IPR001314">
    <property type="entry name" value="Peptidase_S1A"/>
</dbReference>
<comment type="domain">
    <text evidence="8">The clip domain consists of 35-55 residues which are 'knitted' together usually by 3 conserved disulfide bonds forming a clip-like compact structure.</text>
</comment>
<evidence type="ECO:0000256" key="2">
    <source>
        <dbReference type="ARBA" id="ARBA00022729"/>
    </source>
</evidence>
<dbReference type="EnsemblMetazoa" id="XM_022789607">
    <property type="protein sequence ID" value="XP_022645342"/>
    <property type="gene ID" value="LOC111243686"/>
</dbReference>
<dbReference type="Proteomes" id="UP000594260">
    <property type="component" value="Unplaced"/>
</dbReference>
<evidence type="ECO:0000256" key="6">
    <source>
        <dbReference type="ARBA" id="ARBA00024195"/>
    </source>
</evidence>
<dbReference type="PANTHER" id="PTHR24252">
    <property type="entry name" value="ACROSIN-RELATED"/>
    <property type="match status" value="1"/>
</dbReference>
<dbReference type="FunCoup" id="A0A7M7JAM7">
    <property type="interactions" value="1"/>
</dbReference>
<dbReference type="PANTHER" id="PTHR24252:SF7">
    <property type="entry name" value="HYALIN"/>
    <property type="match status" value="1"/>
</dbReference>
<dbReference type="GO" id="GO:0005576">
    <property type="term" value="C:extracellular region"/>
    <property type="evidence" value="ECO:0007669"/>
    <property type="project" value="UniProtKB-SubCell"/>
</dbReference>
<accession>A0A7M7JAM7</accession>